<proteinExistence type="predicted"/>
<evidence type="ECO:0000313" key="2">
    <source>
        <dbReference type="EMBL" id="TYO98773.1"/>
    </source>
</evidence>
<dbReference type="Gene3D" id="2.60.40.10">
    <property type="entry name" value="Immunoglobulins"/>
    <property type="match status" value="1"/>
</dbReference>
<gene>
    <name evidence="2" type="ORF">EDC39_105142</name>
</gene>
<protein>
    <submittedName>
        <fullName evidence="2">FixH protein</fullName>
    </submittedName>
</protein>
<evidence type="ECO:0000313" key="3">
    <source>
        <dbReference type="Proteomes" id="UP000324159"/>
    </source>
</evidence>
<dbReference type="RefSeq" id="WP_148895709.1">
    <property type="nucleotide sequence ID" value="NZ_VNIB01000005.1"/>
</dbReference>
<keyword evidence="1" id="KW-1133">Transmembrane helix</keyword>
<accession>A0A5D3WLD4</accession>
<dbReference type="OrthoDB" id="5396215at2"/>
<dbReference type="Proteomes" id="UP000324159">
    <property type="component" value="Unassembled WGS sequence"/>
</dbReference>
<sequence length="150" mass="16929">MNEPKRNSFPPLLAAVILVFLFFTGWSVWMAVKADPAVTDPDYYSKGLKYNRTLIEKRAAASLGWNLTTSLERGQLRIELRDRQGRPVPDATGEITLFSARSRTQQLPLRESGPGIYSVRLPAGLAGELRARIEFDRQGVRLMRDLLLNI</sequence>
<name>A0A5D3WLD4_9BACT</name>
<dbReference type="AlphaFoldDB" id="A0A5D3WLD4"/>
<dbReference type="InterPro" id="IPR008620">
    <property type="entry name" value="FixH"/>
</dbReference>
<comment type="caution">
    <text evidence="2">The sequence shown here is derived from an EMBL/GenBank/DDBJ whole genome shotgun (WGS) entry which is preliminary data.</text>
</comment>
<dbReference type="InterPro" id="IPR013783">
    <property type="entry name" value="Ig-like_fold"/>
</dbReference>
<evidence type="ECO:0000256" key="1">
    <source>
        <dbReference type="SAM" id="Phobius"/>
    </source>
</evidence>
<dbReference type="Pfam" id="PF05751">
    <property type="entry name" value="FixH"/>
    <property type="match status" value="1"/>
</dbReference>
<keyword evidence="3" id="KW-1185">Reference proteome</keyword>
<keyword evidence="1" id="KW-0472">Membrane</keyword>
<organism evidence="2 3">
    <name type="scientific">Geothermobacter ehrlichii</name>
    <dbReference type="NCBI Taxonomy" id="213224"/>
    <lineage>
        <taxon>Bacteria</taxon>
        <taxon>Pseudomonadati</taxon>
        <taxon>Thermodesulfobacteriota</taxon>
        <taxon>Desulfuromonadia</taxon>
        <taxon>Desulfuromonadales</taxon>
        <taxon>Geothermobacteraceae</taxon>
        <taxon>Geothermobacter</taxon>
    </lineage>
</organism>
<feature type="transmembrane region" description="Helical" evidence="1">
    <location>
        <begin position="12"/>
        <end position="32"/>
    </location>
</feature>
<reference evidence="2 3" key="1">
    <citation type="submission" date="2019-07" db="EMBL/GenBank/DDBJ databases">
        <title>Genomic Encyclopedia of Type Strains, Phase IV (KMG-IV): sequencing the most valuable type-strain genomes for metagenomic binning, comparative biology and taxonomic classification.</title>
        <authorList>
            <person name="Goeker M."/>
        </authorList>
    </citation>
    <scope>NUCLEOTIDE SEQUENCE [LARGE SCALE GENOMIC DNA]</scope>
    <source>
        <strain evidence="2 3">SS015</strain>
    </source>
</reference>
<keyword evidence="1" id="KW-0812">Transmembrane</keyword>
<dbReference type="EMBL" id="VNIB01000005">
    <property type="protein sequence ID" value="TYO98773.1"/>
    <property type="molecule type" value="Genomic_DNA"/>
</dbReference>